<proteinExistence type="predicted"/>
<reference evidence="1" key="1">
    <citation type="submission" date="2021-01" db="EMBL/GenBank/DDBJ databases">
        <title>Adiantum capillus-veneris genome.</title>
        <authorList>
            <person name="Fang Y."/>
            <person name="Liao Q."/>
        </authorList>
    </citation>
    <scope>NUCLEOTIDE SEQUENCE</scope>
    <source>
        <strain evidence="1">H3</strain>
        <tissue evidence="1">Leaf</tissue>
    </source>
</reference>
<name>A0A9D4UBC9_ADICA</name>
<dbReference type="AlphaFoldDB" id="A0A9D4UBC9"/>
<comment type="caution">
    <text evidence="1">The sequence shown here is derived from an EMBL/GenBank/DDBJ whole genome shotgun (WGS) entry which is preliminary data.</text>
</comment>
<protein>
    <recommendedName>
        <fullName evidence="3">Reverse transcriptase domain-containing protein</fullName>
    </recommendedName>
</protein>
<gene>
    <name evidence="1" type="ORF">GOP47_0021152</name>
</gene>
<dbReference type="EMBL" id="JABFUD020000020">
    <property type="protein sequence ID" value="KAI5064482.1"/>
    <property type="molecule type" value="Genomic_DNA"/>
</dbReference>
<evidence type="ECO:0000313" key="2">
    <source>
        <dbReference type="Proteomes" id="UP000886520"/>
    </source>
</evidence>
<evidence type="ECO:0000313" key="1">
    <source>
        <dbReference type="EMBL" id="KAI5064482.1"/>
    </source>
</evidence>
<keyword evidence="2" id="KW-1185">Reference proteome</keyword>
<sequence length="159" mass="18173">MEKELCLQQFADDTNRLLSNDDRSIESFWQCLATFCLASGSQINHGKTGYKASSGSSPPLVVQAGCQQIEECKVFWLLGIPMGFKVSMNQRFEWVLNRFRRKVFLWHNMQSTLPTRVFVLNHSTNQGVCSEPLYSFIIGLLSSLLEAYQIPDEQDFLHS</sequence>
<evidence type="ECO:0008006" key="3">
    <source>
        <dbReference type="Google" id="ProtNLM"/>
    </source>
</evidence>
<dbReference type="Proteomes" id="UP000886520">
    <property type="component" value="Chromosome 20"/>
</dbReference>
<accession>A0A9D4UBC9</accession>
<organism evidence="1 2">
    <name type="scientific">Adiantum capillus-veneris</name>
    <name type="common">Maidenhair fern</name>
    <dbReference type="NCBI Taxonomy" id="13818"/>
    <lineage>
        <taxon>Eukaryota</taxon>
        <taxon>Viridiplantae</taxon>
        <taxon>Streptophyta</taxon>
        <taxon>Embryophyta</taxon>
        <taxon>Tracheophyta</taxon>
        <taxon>Polypodiopsida</taxon>
        <taxon>Polypodiidae</taxon>
        <taxon>Polypodiales</taxon>
        <taxon>Pteridineae</taxon>
        <taxon>Pteridaceae</taxon>
        <taxon>Vittarioideae</taxon>
        <taxon>Adiantum</taxon>
    </lineage>
</organism>
<dbReference type="OrthoDB" id="1932527at2759"/>